<proteinExistence type="predicted"/>
<evidence type="ECO:0000256" key="1">
    <source>
        <dbReference type="SAM" id="Phobius"/>
    </source>
</evidence>
<dbReference type="SUPFAM" id="SSF103473">
    <property type="entry name" value="MFS general substrate transporter"/>
    <property type="match status" value="1"/>
</dbReference>
<dbReference type="Proteomes" id="UP000326759">
    <property type="component" value="Unassembled WGS sequence"/>
</dbReference>
<dbReference type="InterPro" id="IPR050327">
    <property type="entry name" value="Proton-linked_MCT"/>
</dbReference>
<feature type="non-terminal residue" evidence="2">
    <location>
        <position position="1"/>
    </location>
</feature>
<dbReference type="OrthoDB" id="6355006at2759"/>
<feature type="transmembrane region" description="Helical" evidence="1">
    <location>
        <begin position="397"/>
        <end position="416"/>
    </location>
</feature>
<keyword evidence="1" id="KW-0472">Membrane</keyword>
<dbReference type="PANTHER" id="PTHR11360">
    <property type="entry name" value="MONOCARBOXYLATE TRANSPORTER"/>
    <property type="match status" value="1"/>
</dbReference>
<keyword evidence="1" id="KW-0812">Transmembrane</keyword>
<sequence>LTMNELTDGNGDSITEERLQGDILKAPDDDINISNQGQDLLQQNEYEMACLFFPLFGYSILLTPIFNSLASTSKIAWSISFYAFVFNSFTLFVGPLVKEFGWRKVAIAAGILNSFSFLSTVCFTNPDVVLVLYPIFGGIGGGTGCTVCIIVLSKYFLKHRGFALTFASIGFCVSNFASPLIANYLLEFYGYKGASLIFGALILHQCVGGALFQPIQRHLKLSVLVKSENNLKKGKLHQISSRQDVMEKNLSQSQTTDMRLNLSLHKKNQNDFYLQSVNLHRREDMEVEITNASSQNQTTVVKRLNFKSIWIVVKKIILLTFENVLTLKFMRVKLICIGVGFISFSNNFFQMWIPFVITNSGYSLESSAWCLSISSIANLSGRIVTSLSADRKWFNVIYVYMLSTFLSGLCIGVFSFVDEMKFYLACVSCWGFTSGICQSLHSLVLISIMGEKLLPAILGISSLSIAIMQMILGPVIVVVWTGFIAWLFMPLATKYDKMKEIAKTSEEVQGTT</sequence>
<dbReference type="GO" id="GO:0008028">
    <property type="term" value="F:monocarboxylic acid transmembrane transporter activity"/>
    <property type="evidence" value="ECO:0007669"/>
    <property type="project" value="TreeGrafter"/>
</dbReference>
<feature type="transmembrane region" description="Helical" evidence="1">
    <location>
        <begin position="164"/>
        <end position="185"/>
    </location>
</feature>
<protein>
    <submittedName>
        <fullName evidence="2">Monocarboxylate transporter 14</fullName>
    </submittedName>
</protein>
<dbReference type="InterPro" id="IPR036259">
    <property type="entry name" value="MFS_trans_sf"/>
</dbReference>
<dbReference type="InterPro" id="IPR011701">
    <property type="entry name" value="MFS"/>
</dbReference>
<gene>
    <name evidence="2" type="ORF">Anas_07739</name>
</gene>
<comment type="caution">
    <text evidence="2">The sequence shown here is derived from an EMBL/GenBank/DDBJ whole genome shotgun (WGS) entry which is preliminary data.</text>
</comment>
<feature type="transmembrane region" description="Helical" evidence="1">
    <location>
        <begin position="132"/>
        <end position="152"/>
    </location>
</feature>
<evidence type="ECO:0000313" key="3">
    <source>
        <dbReference type="Proteomes" id="UP000326759"/>
    </source>
</evidence>
<accession>A0A5N5SID4</accession>
<feature type="transmembrane region" description="Helical" evidence="1">
    <location>
        <begin position="191"/>
        <end position="212"/>
    </location>
</feature>
<feature type="transmembrane region" description="Helical" evidence="1">
    <location>
        <begin position="75"/>
        <end position="93"/>
    </location>
</feature>
<dbReference type="Pfam" id="PF07690">
    <property type="entry name" value="MFS_1"/>
    <property type="match status" value="1"/>
</dbReference>
<name>A0A5N5SID4_9CRUS</name>
<dbReference type="PANTHER" id="PTHR11360:SF306">
    <property type="entry name" value="RE01051P"/>
    <property type="match status" value="1"/>
</dbReference>
<feature type="transmembrane region" description="Helical" evidence="1">
    <location>
        <begin position="48"/>
        <end position="69"/>
    </location>
</feature>
<organism evidence="2 3">
    <name type="scientific">Armadillidium nasatum</name>
    <dbReference type="NCBI Taxonomy" id="96803"/>
    <lineage>
        <taxon>Eukaryota</taxon>
        <taxon>Metazoa</taxon>
        <taxon>Ecdysozoa</taxon>
        <taxon>Arthropoda</taxon>
        <taxon>Crustacea</taxon>
        <taxon>Multicrustacea</taxon>
        <taxon>Malacostraca</taxon>
        <taxon>Eumalacostraca</taxon>
        <taxon>Peracarida</taxon>
        <taxon>Isopoda</taxon>
        <taxon>Oniscidea</taxon>
        <taxon>Crinocheta</taxon>
        <taxon>Armadillidiidae</taxon>
        <taxon>Armadillidium</taxon>
    </lineage>
</organism>
<feature type="transmembrane region" description="Helical" evidence="1">
    <location>
        <begin position="422"/>
        <end position="446"/>
    </location>
</feature>
<dbReference type="EMBL" id="SEYY01024772">
    <property type="protein sequence ID" value="KAB7493903.1"/>
    <property type="molecule type" value="Genomic_DNA"/>
</dbReference>
<keyword evidence="1" id="KW-1133">Transmembrane helix</keyword>
<reference evidence="2 3" key="1">
    <citation type="journal article" date="2019" name="PLoS Biol.">
        <title>Sex chromosomes control vertical transmission of feminizing Wolbachia symbionts in an isopod.</title>
        <authorList>
            <person name="Becking T."/>
            <person name="Chebbi M.A."/>
            <person name="Giraud I."/>
            <person name="Moumen B."/>
            <person name="Laverre T."/>
            <person name="Caubet Y."/>
            <person name="Peccoud J."/>
            <person name="Gilbert C."/>
            <person name="Cordaux R."/>
        </authorList>
    </citation>
    <scope>NUCLEOTIDE SEQUENCE [LARGE SCALE GENOMIC DNA]</scope>
    <source>
        <strain evidence="2">ANa2</strain>
        <tissue evidence="2">Whole body excluding digestive tract and cuticle</tissue>
    </source>
</reference>
<dbReference type="Gene3D" id="1.20.1250.20">
    <property type="entry name" value="MFS general substrate transporter like domains"/>
    <property type="match status" value="1"/>
</dbReference>
<feature type="transmembrane region" description="Helical" evidence="1">
    <location>
        <begin position="334"/>
        <end position="354"/>
    </location>
</feature>
<keyword evidence="3" id="KW-1185">Reference proteome</keyword>
<feature type="transmembrane region" description="Helical" evidence="1">
    <location>
        <begin position="477"/>
        <end position="493"/>
    </location>
</feature>
<evidence type="ECO:0000313" key="2">
    <source>
        <dbReference type="EMBL" id="KAB7493903.1"/>
    </source>
</evidence>
<dbReference type="AlphaFoldDB" id="A0A5N5SID4"/>